<protein>
    <recommendedName>
        <fullName evidence="7">5'-nucleotidase SurE</fullName>
        <ecNumber evidence="7">3.1.3.5</ecNumber>
    </recommendedName>
    <alternativeName>
        <fullName evidence="7">Nucleoside 5'-monophosphate phosphohydrolase</fullName>
    </alternativeName>
</protein>
<evidence type="ECO:0000256" key="2">
    <source>
        <dbReference type="ARBA" id="ARBA00011062"/>
    </source>
</evidence>
<dbReference type="InterPro" id="IPR036523">
    <property type="entry name" value="SurE-like_sf"/>
</dbReference>
<evidence type="ECO:0000313" key="9">
    <source>
        <dbReference type="EMBL" id="HGK27590.1"/>
    </source>
</evidence>
<comment type="function">
    <text evidence="7">Nucleotidase that shows phosphatase activity on nucleoside 5'-monophosphates.</text>
</comment>
<feature type="binding site" evidence="7">
    <location>
        <position position="18"/>
    </location>
    <ligand>
        <name>a divalent metal cation</name>
        <dbReference type="ChEBI" id="CHEBI:60240"/>
    </ligand>
</feature>
<dbReference type="HAMAP" id="MF_00060">
    <property type="entry name" value="SurE"/>
    <property type="match status" value="1"/>
</dbReference>
<feature type="binding site" evidence="7">
    <location>
        <position position="100"/>
    </location>
    <ligand>
        <name>a divalent metal cation</name>
        <dbReference type="ChEBI" id="CHEBI:60240"/>
    </ligand>
</feature>
<dbReference type="Pfam" id="PF01975">
    <property type="entry name" value="SurE"/>
    <property type="match status" value="1"/>
</dbReference>
<name>A0A7C4G9Z4_UNCW3</name>
<sequence>MTEMSRRQPPLILLTNDDGIEAPGLRDLFHALRGQGRLRVVAPATNQSAASHSFSLRKPLRVARVKPSWLAVHGTPTDCVLVSHHGILRREIDLVFSGINDSPNLGDDVLYSGTVAAAIEGAMLGMPAVAVSYVAAGENRAAARRFLHALVPLLLNGELPKKTLLNVNIPAGPVKGIRVTTLGRRIYKDMAIKSTLPDGGVTYTIDGEMSFEPTPGSDFEAVHSGYISVTPLHLDMTHHAEISRLGRMLARIEPEV</sequence>
<dbReference type="PANTHER" id="PTHR30457:SF12">
    <property type="entry name" value="5'_3'-NUCLEOTIDASE SURE"/>
    <property type="match status" value="1"/>
</dbReference>
<dbReference type="EC" id="3.1.3.5" evidence="7"/>
<comment type="subcellular location">
    <subcellularLocation>
        <location evidence="7">Cytoplasm</location>
    </subcellularLocation>
</comment>
<evidence type="ECO:0000256" key="5">
    <source>
        <dbReference type="ARBA" id="ARBA00022741"/>
    </source>
</evidence>
<dbReference type="GO" id="GO:0000166">
    <property type="term" value="F:nucleotide binding"/>
    <property type="evidence" value="ECO:0007669"/>
    <property type="project" value="UniProtKB-KW"/>
</dbReference>
<dbReference type="Gene3D" id="3.40.1210.10">
    <property type="entry name" value="Survival protein SurE-like phosphatase/nucleotidase"/>
    <property type="match status" value="1"/>
</dbReference>
<dbReference type="EMBL" id="DSUT01000023">
    <property type="protein sequence ID" value="HGK27590.1"/>
    <property type="molecule type" value="Genomic_DNA"/>
</dbReference>
<organism evidence="9">
    <name type="scientific">candidate division WOR-3 bacterium</name>
    <dbReference type="NCBI Taxonomy" id="2052148"/>
    <lineage>
        <taxon>Bacteria</taxon>
        <taxon>Bacteria division WOR-3</taxon>
    </lineage>
</organism>
<feature type="binding site" evidence="7">
    <location>
        <position position="48"/>
    </location>
    <ligand>
        <name>a divalent metal cation</name>
        <dbReference type="ChEBI" id="CHEBI:60240"/>
    </ligand>
</feature>
<dbReference type="NCBIfam" id="TIGR00087">
    <property type="entry name" value="surE"/>
    <property type="match status" value="1"/>
</dbReference>
<keyword evidence="6 7" id="KW-0378">Hydrolase</keyword>
<dbReference type="NCBIfam" id="NF001490">
    <property type="entry name" value="PRK00346.1-4"/>
    <property type="match status" value="1"/>
</dbReference>
<comment type="catalytic activity">
    <reaction evidence="1 7">
        <text>a ribonucleoside 5'-phosphate + H2O = a ribonucleoside + phosphate</text>
        <dbReference type="Rhea" id="RHEA:12484"/>
        <dbReference type="ChEBI" id="CHEBI:15377"/>
        <dbReference type="ChEBI" id="CHEBI:18254"/>
        <dbReference type="ChEBI" id="CHEBI:43474"/>
        <dbReference type="ChEBI" id="CHEBI:58043"/>
        <dbReference type="EC" id="3.1.3.5"/>
    </reaction>
</comment>
<comment type="similarity">
    <text evidence="2 7">Belongs to the SurE nucleotidase family.</text>
</comment>
<dbReference type="SUPFAM" id="SSF64167">
    <property type="entry name" value="SurE-like"/>
    <property type="match status" value="1"/>
</dbReference>
<evidence type="ECO:0000256" key="4">
    <source>
        <dbReference type="ARBA" id="ARBA00022723"/>
    </source>
</evidence>
<keyword evidence="5 7" id="KW-0547">Nucleotide-binding</keyword>
<dbReference type="InterPro" id="IPR030048">
    <property type="entry name" value="SurE"/>
</dbReference>
<dbReference type="GO" id="GO:0005737">
    <property type="term" value="C:cytoplasm"/>
    <property type="evidence" value="ECO:0007669"/>
    <property type="project" value="UniProtKB-SubCell"/>
</dbReference>
<gene>
    <name evidence="7 9" type="primary">surE</name>
    <name evidence="9" type="ORF">ENS41_01365</name>
</gene>
<comment type="cofactor">
    <cofactor evidence="7">
        <name>a divalent metal cation</name>
        <dbReference type="ChEBI" id="CHEBI:60240"/>
    </cofactor>
    <text evidence="7">Binds 1 divalent metal cation per subunit.</text>
</comment>
<evidence type="ECO:0000259" key="8">
    <source>
        <dbReference type="Pfam" id="PF01975"/>
    </source>
</evidence>
<accession>A0A7C4G9Z4</accession>
<keyword evidence="4 7" id="KW-0479">Metal-binding</keyword>
<dbReference type="GO" id="GO:0046872">
    <property type="term" value="F:metal ion binding"/>
    <property type="evidence" value="ECO:0007669"/>
    <property type="project" value="UniProtKB-UniRule"/>
</dbReference>
<dbReference type="InterPro" id="IPR002828">
    <property type="entry name" value="SurE-like_Pase/nucleotidase"/>
</dbReference>
<proteinExistence type="inferred from homology"/>
<dbReference type="GO" id="GO:0008253">
    <property type="term" value="F:5'-nucleotidase activity"/>
    <property type="evidence" value="ECO:0007669"/>
    <property type="project" value="UniProtKB-UniRule"/>
</dbReference>
<feature type="binding site" evidence="7">
    <location>
        <position position="17"/>
    </location>
    <ligand>
        <name>a divalent metal cation</name>
        <dbReference type="ChEBI" id="CHEBI:60240"/>
    </ligand>
</feature>
<keyword evidence="3 7" id="KW-0963">Cytoplasm</keyword>
<dbReference type="AlphaFoldDB" id="A0A7C4G9Z4"/>
<evidence type="ECO:0000256" key="6">
    <source>
        <dbReference type="ARBA" id="ARBA00022801"/>
    </source>
</evidence>
<evidence type="ECO:0000256" key="1">
    <source>
        <dbReference type="ARBA" id="ARBA00000815"/>
    </source>
</evidence>
<feature type="domain" description="Survival protein SurE-like phosphatase/nucleotidase" evidence="8">
    <location>
        <begin position="12"/>
        <end position="188"/>
    </location>
</feature>
<comment type="caution">
    <text evidence="9">The sequence shown here is derived from an EMBL/GenBank/DDBJ whole genome shotgun (WGS) entry which is preliminary data.</text>
</comment>
<reference evidence="9" key="1">
    <citation type="journal article" date="2020" name="mSystems">
        <title>Genome- and Community-Level Interaction Insights into Carbon Utilization and Element Cycling Functions of Hydrothermarchaeota in Hydrothermal Sediment.</title>
        <authorList>
            <person name="Zhou Z."/>
            <person name="Liu Y."/>
            <person name="Xu W."/>
            <person name="Pan J."/>
            <person name="Luo Z.H."/>
            <person name="Li M."/>
        </authorList>
    </citation>
    <scope>NUCLEOTIDE SEQUENCE [LARGE SCALE GENOMIC DNA]</scope>
    <source>
        <strain evidence="9">SpSt-488</strain>
    </source>
</reference>
<evidence type="ECO:0000256" key="3">
    <source>
        <dbReference type="ARBA" id="ARBA00022490"/>
    </source>
</evidence>
<dbReference type="GO" id="GO:0008254">
    <property type="term" value="F:3'-nucleotidase activity"/>
    <property type="evidence" value="ECO:0007669"/>
    <property type="project" value="TreeGrafter"/>
</dbReference>
<dbReference type="PANTHER" id="PTHR30457">
    <property type="entry name" value="5'-NUCLEOTIDASE SURE"/>
    <property type="match status" value="1"/>
</dbReference>
<evidence type="ECO:0000256" key="7">
    <source>
        <dbReference type="HAMAP-Rule" id="MF_00060"/>
    </source>
</evidence>
<dbReference type="GO" id="GO:0004309">
    <property type="term" value="F:exopolyphosphatase activity"/>
    <property type="evidence" value="ECO:0007669"/>
    <property type="project" value="TreeGrafter"/>
</dbReference>